<gene>
    <name evidence="9" type="ORF">Dsin_026588</name>
</gene>
<evidence type="ECO:0000259" key="8">
    <source>
        <dbReference type="Pfam" id="PF12076"/>
    </source>
</evidence>
<reference evidence="9" key="1">
    <citation type="journal article" date="2023" name="Plant J.">
        <title>Genome sequences and population genomics provide insights into the demographic history, inbreeding, and mutation load of two 'living fossil' tree species of Dipteronia.</title>
        <authorList>
            <person name="Feng Y."/>
            <person name="Comes H.P."/>
            <person name="Chen J."/>
            <person name="Zhu S."/>
            <person name="Lu R."/>
            <person name="Zhang X."/>
            <person name="Li P."/>
            <person name="Qiu J."/>
            <person name="Olsen K.M."/>
            <person name="Qiu Y."/>
        </authorList>
    </citation>
    <scope>NUCLEOTIDE SEQUENCE</scope>
    <source>
        <strain evidence="9">NBL</strain>
    </source>
</reference>
<evidence type="ECO:0000256" key="1">
    <source>
        <dbReference type="ARBA" id="ARBA00004141"/>
    </source>
</evidence>
<comment type="similarity">
    <text evidence="2">Belongs to the sterol desaturase family.</text>
</comment>
<evidence type="ECO:0000256" key="5">
    <source>
        <dbReference type="ARBA" id="ARBA00023136"/>
    </source>
</evidence>
<evidence type="ECO:0000256" key="2">
    <source>
        <dbReference type="ARBA" id="ARBA00009324"/>
    </source>
</evidence>
<evidence type="ECO:0000256" key="6">
    <source>
        <dbReference type="SAM" id="Phobius"/>
    </source>
</evidence>
<dbReference type="PANTHER" id="PTHR11863">
    <property type="entry name" value="STEROL DESATURASE"/>
    <property type="match status" value="1"/>
</dbReference>
<protein>
    <recommendedName>
        <fullName evidence="11">Protein ECERIFERUM 1-like</fullName>
    </recommendedName>
</protein>
<dbReference type="GO" id="GO:0008610">
    <property type="term" value="P:lipid biosynthetic process"/>
    <property type="evidence" value="ECO:0007669"/>
    <property type="project" value="InterPro"/>
</dbReference>
<dbReference type="InterPro" id="IPR050307">
    <property type="entry name" value="Sterol_Desaturase_Related"/>
</dbReference>
<dbReference type="InterPro" id="IPR006694">
    <property type="entry name" value="Fatty_acid_hydroxylase"/>
</dbReference>
<feature type="domain" description="Very-long-chain aldehyde decarbonylase CER1-like C-terminal" evidence="8">
    <location>
        <begin position="475"/>
        <end position="637"/>
    </location>
</feature>
<proteinExistence type="inferred from homology"/>
<comment type="caution">
    <text evidence="9">The sequence shown here is derived from an EMBL/GenBank/DDBJ whole genome shotgun (WGS) entry which is preliminary data.</text>
</comment>
<organism evidence="9 10">
    <name type="scientific">Dipteronia sinensis</name>
    <dbReference type="NCBI Taxonomy" id="43782"/>
    <lineage>
        <taxon>Eukaryota</taxon>
        <taxon>Viridiplantae</taxon>
        <taxon>Streptophyta</taxon>
        <taxon>Embryophyta</taxon>
        <taxon>Tracheophyta</taxon>
        <taxon>Spermatophyta</taxon>
        <taxon>Magnoliopsida</taxon>
        <taxon>eudicotyledons</taxon>
        <taxon>Gunneridae</taxon>
        <taxon>Pentapetalae</taxon>
        <taxon>rosids</taxon>
        <taxon>malvids</taxon>
        <taxon>Sapindales</taxon>
        <taxon>Sapindaceae</taxon>
        <taxon>Hippocastanoideae</taxon>
        <taxon>Acereae</taxon>
        <taxon>Dipteronia</taxon>
    </lineage>
</organism>
<dbReference type="GO" id="GO:0016491">
    <property type="term" value="F:oxidoreductase activity"/>
    <property type="evidence" value="ECO:0007669"/>
    <property type="project" value="InterPro"/>
</dbReference>
<name>A0AAD9ZZC9_9ROSI</name>
<dbReference type="Pfam" id="PF04116">
    <property type="entry name" value="FA_hydroxylase"/>
    <property type="match status" value="1"/>
</dbReference>
<keyword evidence="10" id="KW-1185">Reference proteome</keyword>
<evidence type="ECO:0008006" key="11">
    <source>
        <dbReference type="Google" id="ProtNLM"/>
    </source>
</evidence>
<keyword evidence="5 6" id="KW-0472">Membrane</keyword>
<comment type="subcellular location">
    <subcellularLocation>
        <location evidence="1">Membrane</location>
        <topology evidence="1">Multi-pass membrane protein</topology>
    </subcellularLocation>
</comment>
<evidence type="ECO:0000259" key="7">
    <source>
        <dbReference type="Pfam" id="PF04116"/>
    </source>
</evidence>
<dbReference type="GO" id="GO:0016020">
    <property type="term" value="C:membrane"/>
    <property type="evidence" value="ECO:0007669"/>
    <property type="project" value="UniProtKB-SubCell"/>
</dbReference>
<dbReference type="Pfam" id="PF12076">
    <property type="entry name" value="CER1-like_C"/>
    <property type="match status" value="1"/>
</dbReference>
<evidence type="ECO:0000313" key="10">
    <source>
        <dbReference type="Proteomes" id="UP001281410"/>
    </source>
</evidence>
<accession>A0AAD9ZZC9</accession>
<dbReference type="Proteomes" id="UP001281410">
    <property type="component" value="Unassembled WGS sequence"/>
</dbReference>
<dbReference type="AlphaFoldDB" id="A0AAD9ZZC9"/>
<feature type="transmembrane region" description="Helical" evidence="6">
    <location>
        <begin position="357"/>
        <end position="377"/>
    </location>
</feature>
<dbReference type="EMBL" id="JANJYJ010000008">
    <property type="protein sequence ID" value="KAK3195278.1"/>
    <property type="molecule type" value="Genomic_DNA"/>
</dbReference>
<keyword evidence="3 6" id="KW-0812">Transmembrane</keyword>
<evidence type="ECO:0000256" key="4">
    <source>
        <dbReference type="ARBA" id="ARBA00022989"/>
    </source>
</evidence>
<keyword evidence="4 6" id="KW-1133">Transmembrane helix</keyword>
<dbReference type="InterPro" id="IPR021940">
    <property type="entry name" value="CER1-like_C"/>
</dbReference>
<evidence type="ECO:0000256" key="3">
    <source>
        <dbReference type="ARBA" id="ARBA00022692"/>
    </source>
</evidence>
<sequence length="642" mass="75016">MNGTKWSSINNQTNITTKHEEEFKESTDMASKPGIFSDWPWKPLGSYKYVVLAPWVVHSIYSYTMKEETERDLTNFLIFPFMLWRILHNQIWITLSRYRTSKGNNLIVDKSIDFDQVDRESNWDDQIILHTLLSYIISMSMAEARGLPFWRTDGVVKTILLHMGPVEFLYYWFHRALHHHYLYSRYHSHHHSSTVTQPISAVIHPFAEMVVYFMLFGIPLITTLLTGTASMAVVFGYLTYIDFMNNMGHCNFELIPNCLFSVFPPLKYLMYTPSFHSLHHTQFRTNYSLFMPFYDYIYDTMDKSTDRVYETSLKRAEDLPDVVHLTHLTKFESIYHLRLGFSSLASNPDDDHQNFRWYMWVMRPFTICSAAFTWIYGRTFVSDRHTFDEKLRMQTWMVPRYNIQYFLKWQRDSINRLIEEAILKADKKGVKGEEVNRNGEMYIKRNPKLKVKVVDGSSLAVAIVLNSIPPGTKQVVLRAKLSKVVHAIAFALCQTGIQVAVLHEEEHMKLQLSSKCGTNLVLTKSYHHSRIWVVGDGLTEEEQNKASKGTIFIPFSQFPLKKIRQDCFYHTTPAMIAPPSLNNLHSCENWLPRRVMSAWRVAGIVHAMEEWNVNECGDTIFNIDTVWQAALRHGFRPLPISY</sequence>
<feature type="domain" description="Fatty acid hydroxylase" evidence="7">
    <location>
        <begin position="161"/>
        <end position="300"/>
    </location>
</feature>
<dbReference type="GO" id="GO:0005506">
    <property type="term" value="F:iron ion binding"/>
    <property type="evidence" value="ECO:0007669"/>
    <property type="project" value="InterPro"/>
</dbReference>
<feature type="transmembrane region" description="Helical" evidence="6">
    <location>
        <begin position="210"/>
        <end position="238"/>
    </location>
</feature>
<evidence type="ECO:0000313" key="9">
    <source>
        <dbReference type="EMBL" id="KAK3195278.1"/>
    </source>
</evidence>